<feature type="domain" description="CRISPR system ring nuclease SSO2081-like" evidence="1">
    <location>
        <begin position="14"/>
        <end position="197"/>
    </location>
</feature>
<dbReference type="EMBL" id="BMKS01000001">
    <property type="protein sequence ID" value="GGG15796.1"/>
    <property type="molecule type" value="Genomic_DNA"/>
</dbReference>
<proteinExistence type="predicted"/>
<dbReference type="InterPro" id="IPR019092">
    <property type="entry name" value="SSO2081-like_dom"/>
</dbReference>
<evidence type="ECO:0000259" key="1">
    <source>
        <dbReference type="Pfam" id="PF09623"/>
    </source>
</evidence>
<dbReference type="Proteomes" id="UP000597507">
    <property type="component" value="Unassembled WGS sequence"/>
</dbReference>
<dbReference type="Pfam" id="PF09623">
    <property type="entry name" value="Cas_NE0113"/>
    <property type="match status" value="1"/>
</dbReference>
<comment type="caution">
    <text evidence="2">The sequence shown here is derived from an EMBL/GenBank/DDBJ whole genome shotgun (WGS) entry which is preliminary data.</text>
</comment>
<dbReference type="InterPro" id="IPR013413">
    <property type="entry name" value="CRISPR-assoc_prot_NE0113"/>
</dbReference>
<accession>A0A8J2Z785</accession>
<protein>
    <recommendedName>
        <fullName evidence="1">CRISPR system ring nuclease SSO2081-like domain-containing protein</fullName>
    </recommendedName>
</protein>
<organism evidence="2 3">
    <name type="scientific">Caldovatus sediminis</name>
    <dbReference type="NCBI Taxonomy" id="2041189"/>
    <lineage>
        <taxon>Bacteria</taxon>
        <taxon>Pseudomonadati</taxon>
        <taxon>Pseudomonadota</taxon>
        <taxon>Alphaproteobacteria</taxon>
        <taxon>Acetobacterales</taxon>
        <taxon>Roseomonadaceae</taxon>
        <taxon>Caldovatus</taxon>
    </lineage>
</organism>
<gene>
    <name evidence="2" type="ORF">GCM10010964_00110</name>
</gene>
<reference evidence="2 3" key="1">
    <citation type="journal article" date="2014" name="Int. J. Syst. Evol. Microbiol.">
        <title>Complete genome sequence of Corynebacterium casei LMG S-19264T (=DSM 44701T), isolated from a smear-ripened cheese.</title>
        <authorList>
            <consortium name="US DOE Joint Genome Institute (JGI-PGF)"/>
            <person name="Walter F."/>
            <person name="Albersmeier A."/>
            <person name="Kalinowski J."/>
            <person name="Ruckert C."/>
        </authorList>
    </citation>
    <scope>NUCLEOTIDE SEQUENCE [LARGE SCALE GENOMIC DNA]</scope>
    <source>
        <strain evidence="2 3">CGMCC 1.16330</strain>
    </source>
</reference>
<dbReference type="AlphaFoldDB" id="A0A8J2Z785"/>
<keyword evidence="3" id="KW-1185">Reference proteome</keyword>
<evidence type="ECO:0000313" key="2">
    <source>
        <dbReference type="EMBL" id="GGG15796.1"/>
    </source>
</evidence>
<evidence type="ECO:0000313" key="3">
    <source>
        <dbReference type="Proteomes" id="UP000597507"/>
    </source>
</evidence>
<dbReference type="RefSeq" id="WP_188897202.1">
    <property type="nucleotide sequence ID" value="NZ_BMKS01000001.1"/>
</dbReference>
<name>A0A8J2Z785_9PROT</name>
<dbReference type="NCBIfam" id="TIGR02584">
    <property type="entry name" value="cas_NE0113"/>
    <property type="match status" value="1"/>
</dbReference>
<sequence length="360" mass="38275">MTRPLHLLALAGLSPQVVTETIWCLAQGPSPRLPRRITVLTTGAGREVAEKLLPPALRQLGAQLGAALPMPEWRLLTGPDGGVLDDIVTEADNRHAADAIFAAVAEATLDEGSDIHLSIAGGRKTMGALAALAIGLCGREGDVLSHVLVDPRLLGRADFFFPPDPPALLTLPEGGTVSTAEAGLTLAEIPFVRLRAQWRPGRDAGAFAAAVAAAQQRLAPPRLSVDVARREVLLGERRLRLPPTPLGILLWLAERARAAAPPLAWRGAQEARRLADECLAALARTAGDRDLGAARRALAQGMERGYLAEKVSRLNRAFREALGPAAEPFLIRAEGRRPMTGYRLALPPGAITILEDARGR</sequence>